<evidence type="ECO:0000313" key="3">
    <source>
        <dbReference type="Proteomes" id="UP000292087"/>
    </source>
</evidence>
<organism evidence="2 3">
    <name type="scientific">Pseudoxanthomonas winnipegensis</name>
    <dbReference type="NCBI Taxonomy" id="2480810"/>
    <lineage>
        <taxon>Bacteria</taxon>
        <taxon>Pseudomonadati</taxon>
        <taxon>Pseudomonadota</taxon>
        <taxon>Gammaproteobacteria</taxon>
        <taxon>Lysobacterales</taxon>
        <taxon>Lysobacteraceae</taxon>
        <taxon>Pseudoxanthomonas</taxon>
    </lineage>
</organism>
<evidence type="ECO:0000313" key="2">
    <source>
        <dbReference type="EMBL" id="TAA37991.1"/>
    </source>
</evidence>
<protein>
    <submittedName>
        <fullName evidence="2">Uncharacterized protein</fullName>
    </submittedName>
</protein>
<name>A0A4V2HFK1_9GAMM</name>
<dbReference type="AlphaFoldDB" id="A0A4V2HFK1"/>
<sequence length="101" mass="11320">MTLPCRAELAPLEHSRRSDRRAVELAPLEHSKRSDRRAVELAPLEHSRRSDRKAAEQAPLYRGFEFFGAMSRDVLIACDRSMICAFGDLAGSDICPAGHLR</sequence>
<feature type="region of interest" description="Disordered" evidence="1">
    <location>
        <begin position="20"/>
        <end position="56"/>
    </location>
</feature>
<feature type="compositionally biased region" description="Basic and acidic residues" evidence="1">
    <location>
        <begin position="20"/>
        <end position="55"/>
    </location>
</feature>
<evidence type="ECO:0000256" key="1">
    <source>
        <dbReference type="SAM" id="MobiDB-lite"/>
    </source>
</evidence>
<proteinExistence type="predicted"/>
<comment type="caution">
    <text evidence="2">The sequence shown here is derived from an EMBL/GenBank/DDBJ whole genome shotgun (WGS) entry which is preliminary data.</text>
</comment>
<accession>A0A4V2HFK1</accession>
<reference evidence="2 3" key="1">
    <citation type="submission" date="2019-02" db="EMBL/GenBank/DDBJ databases">
        <title>WGS of Pseudoxanthomonas species novum from clinical isolates.</title>
        <authorList>
            <person name="Bernier A.-M."/>
            <person name="Bernard K."/>
            <person name="Vachon A."/>
        </authorList>
    </citation>
    <scope>NUCLEOTIDE SEQUENCE [LARGE SCALE GENOMIC DNA]</scope>
    <source>
        <strain evidence="2 3">NML140781</strain>
    </source>
</reference>
<dbReference type="RefSeq" id="WP_130522853.1">
    <property type="nucleotide sequence ID" value="NZ_SHLZ01000003.1"/>
</dbReference>
<dbReference type="Proteomes" id="UP000292087">
    <property type="component" value="Unassembled WGS sequence"/>
</dbReference>
<dbReference type="EMBL" id="SHMF01000001">
    <property type="protein sequence ID" value="TAA37991.1"/>
    <property type="molecule type" value="Genomic_DNA"/>
</dbReference>
<gene>
    <name evidence="2" type="ORF">EA656_04935</name>
</gene>